<organism evidence="1 3">
    <name type="scientific">Medicago truncatula</name>
    <name type="common">Barrel medic</name>
    <name type="synonym">Medicago tribuloides</name>
    <dbReference type="NCBI Taxonomy" id="3880"/>
    <lineage>
        <taxon>Eukaryota</taxon>
        <taxon>Viridiplantae</taxon>
        <taxon>Streptophyta</taxon>
        <taxon>Embryophyta</taxon>
        <taxon>Tracheophyta</taxon>
        <taxon>Spermatophyta</taxon>
        <taxon>Magnoliopsida</taxon>
        <taxon>eudicotyledons</taxon>
        <taxon>Gunneridae</taxon>
        <taxon>Pentapetalae</taxon>
        <taxon>rosids</taxon>
        <taxon>fabids</taxon>
        <taxon>Fabales</taxon>
        <taxon>Fabaceae</taxon>
        <taxon>Papilionoideae</taxon>
        <taxon>50 kb inversion clade</taxon>
        <taxon>NPAAA clade</taxon>
        <taxon>Hologalegina</taxon>
        <taxon>IRL clade</taxon>
        <taxon>Trifolieae</taxon>
        <taxon>Medicago</taxon>
    </lineage>
</organism>
<dbReference type="PaxDb" id="3880-AES69609"/>
<name>G7IWZ3_MEDTR</name>
<accession>G7IWZ3</accession>
<dbReference type="Proteomes" id="UP000002051">
    <property type="component" value="Chromosome 3"/>
</dbReference>
<dbReference type="HOGENOM" id="CLU_2641822_0_0_1"/>
<protein>
    <submittedName>
        <fullName evidence="1 2">Uncharacterized protein</fullName>
    </submittedName>
</protein>
<keyword evidence="3" id="KW-1185">Reference proteome</keyword>
<reference evidence="2" key="3">
    <citation type="submission" date="2015-04" db="UniProtKB">
        <authorList>
            <consortium name="EnsemblPlants"/>
        </authorList>
    </citation>
    <scope>IDENTIFICATION</scope>
    <source>
        <strain evidence="2">cv. Jemalong A17</strain>
    </source>
</reference>
<gene>
    <name evidence="1" type="ordered locus">MTR_3g032130</name>
</gene>
<proteinExistence type="predicted"/>
<reference evidence="1 3" key="2">
    <citation type="journal article" date="2014" name="BMC Genomics">
        <title>An improved genome release (version Mt4.0) for the model legume Medicago truncatula.</title>
        <authorList>
            <person name="Tang H."/>
            <person name="Krishnakumar V."/>
            <person name="Bidwell S."/>
            <person name="Rosen B."/>
            <person name="Chan A."/>
            <person name="Zhou S."/>
            <person name="Gentzbittel L."/>
            <person name="Childs K.L."/>
            <person name="Yandell M."/>
            <person name="Gundlach H."/>
            <person name="Mayer K.F."/>
            <person name="Schwartz D.C."/>
            <person name="Town C.D."/>
        </authorList>
    </citation>
    <scope>GENOME REANNOTATION</scope>
    <source>
        <strain evidence="2 3">cv. Jemalong A17</strain>
    </source>
</reference>
<evidence type="ECO:0000313" key="3">
    <source>
        <dbReference type="Proteomes" id="UP000002051"/>
    </source>
</evidence>
<dbReference type="EMBL" id="CM001219">
    <property type="protein sequence ID" value="AES69609.1"/>
    <property type="molecule type" value="Genomic_DNA"/>
</dbReference>
<evidence type="ECO:0000313" key="1">
    <source>
        <dbReference type="EMBL" id="AES69609.1"/>
    </source>
</evidence>
<dbReference type="AlphaFoldDB" id="G7IWZ3"/>
<evidence type="ECO:0000313" key="2">
    <source>
        <dbReference type="EnsemblPlants" id="AES69609"/>
    </source>
</evidence>
<reference evidence="1 3" key="1">
    <citation type="journal article" date="2011" name="Nature">
        <title>The Medicago genome provides insight into the evolution of rhizobial symbioses.</title>
        <authorList>
            <person name="Young N.D."/>
            <person name="Debelle F."/>
            <person name="Oldroyd G.E."/>
            <person name="Geurts R."/>
            <person name="Cannon S.B."/>
            <person name="Udvardi M.K."/>
            <person name="Benedito V.A."/>
            <person name="Mayer K.F."/>
            <person name="Gouzy J."/>
            <person name="Schoof H."/>
            <person name="Van de Peer Y."/>
            <person name="Proost S."/>
            <person name="Cook D.R."/>
            <person name="Meyers B.C."/>
            <person name="Spannagl M."/>
            <person name="Cheung F."/>
            <person name="De Mita S."/>
            <person name="Krishnakumar V."/>
            <person name="Gundlach H."/>
            <person name="Zhou S."/>
            <person name="Mudge J."/>
            <person name="Bharti A.K."/>
            <person name="Murray J.D."/>
            <person name="Naoumkina M.A."/>
            <person name="Rosen B."/>
            <person name="Silverstein K.A."/>
            <person name="Tang H."/>
            <person name="Rombauts S."/>
            <person name="Zhao P.X."/>
            <person name="Zhou P."/>
            <person name="Barbe V."/>
            <person name="Bardou P."/>
            <person name="Bechner M."/>
            <person name="Bellec A."/>
            <person name="Berger A."/>
            <person name="Berges H."/>
            <person name="Bidwell S."/>
            <person name="Bisseling T."/>
            <person name="Choisne N."/>
            <person name="Couloux A."/>
            <person name="Denny R."/>
            <person name="Deshpande S."/>
            <person name="Dai X."/>
            <person name="Doyle J.J."/>
            <person name="Dudez A.M."/>
            <person name="Farmer A.D."/>
            <person name="Fouteau S."/>
            <person name="Franken C."/>
            <person name="Gibelin C."/>
            <person name="Gish J."/>
            <person name="Goldstein S."/>
            <person name="Gonzalez A.J."/>
            <person name="Green P.J."/>
            <person name="Hallab A."/>
            <person name="Hartog M."/>
            <person name="Hua A."/>
            <person name="Humphray S.J."/>
            <person name="Jeong D.H."/>
            <person name="Jing Y."/>
            <person name="Jocker A."/>
            <person name="Kenton S.M."/>
            <person name="Kim D.J."/>
            <person name="Klee K."/>
            <person name="Lai H."/>
            <person name="Lang C."/>
            <person name="Lin S."/>
            <person name="Macmil S.L."/>
            <person name="Magdelenat G."/>
            <person name="Matthews L."/>
            <person name="McCorrison J."/>
            <person name="Monaghan E.L."/>
            <person name="Mun J.H."/>
            <person name="Najar F.Z."/>
            <person name="Nicholson C."/>
            <person name="Noirot C."/>
            <person name="O'Bleness M."/>
            <person name="Paule C.R."/>
            <person name="Poulain J."/>
            <person name="Prion F."/>
            <person name="Qin B."/>
            <person name="Qu C."/>
            <person name="Retzel E.F."/>
            <person name="Riddle C."/>
            <person name="Sallet E."/>
            <person name="Samain S."/>
            <person name="Samson N."/>
            <person name="Sanders I."/>
            <person name="Saurat O."/>
            <person name="Scarpelli C."/>
            <person name="Schiex T."/>
            <person name="Segurens B."/>
            <person name="Severin A.J."/>
            <person name="Sherrier D.J."/>
            <person name="Shi R."/>
            <person name="Sims S."/>
            <person name="Singer S.R."/>
            <person name="Sinharoy S."/>
            <person name="Sterck L."/>
            <person name="Viollet A."/>
            <person name="Wang B.B."/>
            <person name="Wang K."/>
            <person name="Wang M."/>
            <person name="Wang X."/>
            <person name="Warfsmann J."/>
            <person name="Weissenbach J."/>
            <person name="White D.D."/>
            <person name="White J.D."/>
            <person name="Wiley G.B."/>
            <person name="Wincker P."/>
            <person name="Xing Y."/>
            <person name="Yang L."/>
            <person name="Yao Z."/>
            <person name="Ying F."/>
            <person name="Zhai J."/>
            <person name="Zhou L."/>
            <person name="Zuber A."/>
            <person name="Denarie J."/>
            <person name="Dixon R.A."/>
            <person name="May G.D."/>
            <person name="Schwartz D.C."/>
            <person name="Rogers J."/>
            <person name="Quetier F."/>
            <person name="Town C.D."/>
            <person name="Roe B.A."/>
        </authorList>
    </citation>
    <scope>NUCLEOTIDE SEQUENCE [LARGE SCALE GENOMIC DNA]</scope>
    <source>
        <strain evidence="1">A17</strain>
        <strain evidence="2 3">cv. Jemalong A17</strain>
    </source>
</reference>
<sequence length="77" mass="8544">MKAGFYPTHSGYFLRVPIESGSNFHLSSWHDGALAAKNRNIFLSADLFQILSDAFTINIDLVSEQTLREIEGAGTRV</sequence>
<dbReference type="EnsemblPlants" id="AES69609">
    <property type="protein sequence ID" value="AES69609"/>
    <property type="gene ID" value="MTR_3g032130"/>
</dbReference>